<dbReference type="OrthoDB" id="9805269at2"/>
<evidence type="ECO:0000256" key="3">
    <source>
        <dbReference type="ARBA" id="ARBA00022833"/>
    </source>
</evidence>
<dbReference type="InterPro" id="IPR001692">
    <property type="entry name" value="Histidinol_DH_CS"/>
</dbReference>
<comment type="cofactor">
    <cofactor evidence="9">
        <name>Zn(2+)</name>
        <dbReference type="ChEBI" id="CHEBI:29105"/>
    </cofactor>
    <text evidence="9">Binds 1 zinc ion per subunit.</text>
</comment>
<dbReference type="EC" id="1.1.1.23" evidence="11"/>
<feature type="binding site" evidence="8">
    <location>
        <position position="319"/>
    </location>
    <ligand>
        <name>substrate</name>
    </ligand>
</feature>
<dbReference type="PRINTS" id="PR00083">
    <property type="entry name" value="HOLDHDRGNASE"/>
</dbReference>
<gene>
    <name evidence="11" type="primary">hisD</name>
    <name evidence="11" type="ORF">FIV42_29590</name>
</gene>
<protein>
    <submittedName>
        <fullName evidence="11">Histidinol dehydrogenase</fullName>
        <ecNumber evidence="11">1.1.1.23</ecNumber>
    </submittedName>
</protein>
<sequence length="423" mass="44854">MKTKLLKLLAPDEVPYLRRDAVDADTLREAAKIVDDVRERGEEALYEHGLRLGDIQHGEPAIYEREQLEAALEELPDEQRGVLERTAERIEAFCKAQRDAITDVDVPIPGGRAGHTVVPVDRAGCYAPGGRFPLPSSVLMTACTARVAGVETVWVASPKPDQVTLAAAAVAGADALLGIGGAQAIAAMAYGAGEVPACDVVVGPGNRWVTAAKKLVSGRVRIDMLAGPSELVVFADHTADPVTVAADLLAQAEHDPDALPILISLDKALVKAVDDELVRQLDILPTKETASAALENGFAVIAESVEQGIDLCDRIAAEHLEVIVEDAAQVADKVNHYGGLFVGHGTAEVLGDYGAGPNHTLPTGGTARSTGGLSVFTFLRVRTWMEMDDLEASQELVDDAIALARLEGLEGHARSAERRKLDE</sequence>
<feature type="binding site" evidence="8">
    <location>
        <position position="254"/>
    </location>
    <ligand>
        <name>substrate</name>
    </ligand>
</feature>
<feature type="binding site" evidence="8">
    <location>
        <position position="352"/>
    </location>
    <ligand>
        <name>substrate</name>
    </ligand>
</feature>
<feature type="binding site" evidence="9">
    <location>
        <position position="254"/>
    </location>
    <ligand>
        <name>Zn(2+)</name>
        <dbReference type="ChEBI" id="CHEBI:29105"/>
    </ligand>
</feature>
<evidence type="ECO:0000256" key="6">
    <source>
        <dbReference type="PIRSR" id="PIRSR000099-1"/>
    </source>
</evidence>
<dbReference type="Pfam" id="PF00815">
    <property type="entry name" value="Histidinol_dh"/>
    <property type="match status" value="1"/>
</dbReference>
<dbReference type="SUPFAM" id="SSF53720">
    <property type="entry name" value="ALDH-like"/>
    <property type="match status" value="1"/>
</dbReference>
<dbReference type="Gene3D" id="1.20.5.1300">
    <property type="match status" value="1"/>
</dbReference>
<keyword evidence="4 5" id="KW-0560">Oxidoreductase</keyword>
<keyword evidence="2 9" id="KW-0479">Metal-binding</keyword>
<evidence type="ECO:0000256" key="7">
    <source>
        <dbReference type="PIRSR" id="PIRSR000099-2"/>
    </source>
</evidence>
<feature type="binding site" evidence="8">
    <location>
        <position position="229"/>
    </location>
    <ligand>
        <name>substrate</name>
    </ligand>
</feature>
<evidence type="ECO:0000256" key="5">
    <source>
        <dbReference type="PIRNR" id="PIRNR000099"/>
    </source>
</evidence>
<feature type="binding site" evidence="9">
    <location>
        <position position="412"/>
    </location>
    <ligand>
        <name>Zn(2+)</name>
        <dbReference type="ChEBI" id="CHEBI:29105"/>
    </ligand>
</feature>
<dbReference type="NCBIfam" id="TIGR00069">
    <property type="entry name" value="hisD"/>
    <property type="match status" value="1"/>
</dbReference>
<feature type="binding site" evidence="8">
    <location>
        <position position="251"/>
    </location>
    <ligand>
        <name>substrate</name>
    </ligand>
</feature>
<keyword evidence="3 9" id="KW-0862">Zinc</keyword>
<feature type="binding site" evidence="9">
    <location>
        <position position="251"/>
    </location>
    <ligand>
        <name>Zn(2+)</name>
        <dbReference type="ChEBI" id="CHEBI:29105"/>
    </ligand>
</feature>
<name>A0A4Y6Q2R9_PERCE</name>
<dbReference type="AlphaFoldDB" id="A0A4Y6Q2R9"/>
<dbReference type="PROSITE" id="PS00611">
    <property type="entry name" value="HISOL_DEHYDROGENASE"/>
    <property type="match status" value="1"/>
</dbReference>
<comment type="similarity">
    <text evidence="1 5 10">Belongs to the histidinol dehydrogenase family.</text>
</comment>
<feature type="binding site" evidence="8">
    <location>
        <position position="407"/>
    </location>
    <ligand>
        <name>substrate</name>
    </ligand>
</feature>
<accession>A0A4Y6Q2R9</accession>
<dbReference type="PIRSF" id="PIRSF000099">
    <property type="entry name" value="Histidinol_dh"/>
    <property type="match status" value="1"/>
</dbReference>
<feature type="binding site" evidence="8">
    <location>
        <position position="412"/>
    </location>
    <ligand>
        <name>substrate</name>
    </ligand>
</feature>
<dbReference type="GO" id="GO:0005829">
    <property type="term" value="C:cytosol"/>
    <property type="evidence" value="ECO:0007669"/>
    <property type="project" value="TreeGrafter"/>
</dbReference>
<evidence type="ECO:0000313" key="11">
    <source>
        <dbReference type="EMBL" id="QDG54750.1"/>
    </source>
</evidence>
<dbReference type="InterPro" id="IPR022695">
    <property type="entry name" value="Histidinol_DH_monofunct"/>
</dbReference>
<dbReference type="GO" id="GO:0046872">
    <property type="term" value="F:metal ion binding"/>
    <property type="evidence" value="ECO:0007669"/>
    <property type="project" value="UniProtKB-KW"/>
</dbReference>
<dbReference type="Proteomes" id="UP000315995">
    <property type="component" value="Chromosome"/>
</dbReference>
<dbReference type="InterPro" id="IPR016161">
    <property type="entry name" value="Ald_DH/histidinol_DH"/>
</dbReference>
<feature type="binding site" evidence="9">
    <location>
        <position position="352"/>
    </location>
    <ligand>
        <name>Zn(2+)</name>
        <dbReference type="ChEBI" id="CHEBI:29105"/>
    </ligand>
</feature>
<dbReference type="Gene3D" id="3.40.50.1980">
    <property type="entry name" value="Nitrogenase molybdenum iron protein domain"/>
    <property type="match status" value="2"/>
</dbReference>
<evidence type="ECO:0000256" key="9">
    <source>
        <dbReference type="PIRSR" id="PIRSR000099-4"/>
    </source>
</evidence>
<evidence type="ECO:0000256" key="1">
    <source>
        <dbReference type="ARBA" id="ARBA00010178"/>
    </source>
</evidence>
<feature type="binding site" evidence="7">
    <location>
        <position position="126"/>
    </location>
    <ligand>
        <name>NAD(+)</name>
        <dbReference type="ChEBI" id="CHEBI:57540"/>
    </ligand>
</feature>
<evidence type="ECO:0000256" key="4">
    <source>
        <dbReference type="ARBA" id="ARBA00023002"/>
    </source>
</evidence>
<feature type="binding site" evidence="7">
    <location>
        <position position="206"/>
    </location>
    <ligand>
        <name>NAD(+)</name>
        <dbReference type="ChEBI" id="CHEBI:57540"/>
    </ligand>
</feature>
<organism evidence="11 12">
    <name type="scientific">Persicimonas caeni</name>
    <dbReference type="NCBI Taxonomy" id="2292766"/>
    <lineage>
        <taxon>Bacteria</taxon>
        <taxon>Deltaproteobacteria</taxon>
        <taxon>Bradymonadales</taxon>
        <taxon>Bradymonadaceae</taxon>
        <taxon>Persicimonas</taxon>
    </lineage>
</organism>
<feature type="binding site" evidence="7">
    <location>
        <position position="183"/>
    </location>
    <ligand>
        <name>NAD(+)</name>
        <dbReference type="ChEBI" id="CHEBI:57540"/>
    </ligand>
</feature>
<reference evidence="11 12" key="1">
    <citation type="submission" date="2019-06" db="EMBL/GenBank/DDBJ databases">
        <title>Persicimonas caeni gen. nov., sp. nov., a predatory bacterium isolated from solar saltern.</title>
        <authorList>
            <person name="Wang S."/>
        </authorList>
    </citation>
    <scope>NUCLEOTIDE SEQUENCE [LARGE SCALE GENOMIC DNA]</scope>
    <source>
        <strain evidence="11 12">YN101</strain>
    </source>
</reference>
<keyword evidence="7" id="KW-0520">NAD</keyword>
<dbReference type="RefSeq" id="WP_141201194.1">
    <property type="nucleotide sequence ID" value="NZ_CP041186.1"/>
</dbReference>
<keyword evidence="12" id="KW-1185">Reference proteome</keyword>
<feature type="active site" description="Proton acceptor" evidence="6">
    <location>
        <position position="319"/>
    </location>
</feature>
<dbReference type="FunFam" id="3.40.50.1980:FF:000001">
    <property type="entry name" value="Histidinol dehydrogenase"/>
    <property type="match status" value="1"/>
</dbReference>
<proteinExistence type="inferred from homology"/>
<evidence type="ECO:0000313" key="12">
    <source>
        <dbReference type="Proteomes" id="UP000315995"/>
    </source>
</evidence>
<dbReference type="EMBL" id="CP041186">
    <property type="protein sequence ID" value="QDG54750.1"/>
    <property type="molecule type" value="Genomic_DNA"/>
</dbReference>
<feature type="active site" description="Proton acceptor" evidence="6">
    <location>
        <position position="318"/>
    </location>
</feature>
<dbReference type="CDD" id="cd06572">
    <property type="entry name" value="Histidinol_dh"/>
    <property type="match status" value="1"/>
</dbReference>
<dbReference type="GO" id="GO:0004399">
    <property type="term" value="F:histidinol dehydrogenase activity"/>
    <property type="evidence" value="ECO:0007669"/>
    <property type="project" value="UniProtKB-EC"/>
</dbReference>
<dbReference type="GO" id="GO:0000105">
    <property type="term" value="P:L-histidine biosynthetic process"/>
    <property type="evidence" value="ECO:0007669"/>
    <property type="project" value="InterPro"/>
</dbReference>
<dbReference type="InterPro" id="IPR012131">
    <property type="entry name" value="Hstdl_DH"/>
</dbReference>
<dbReference type="PANTHER" id="PTHR21256">
    <property type="entry name" value="HISTIDINOL DEHYDROGENASE HDH"/>
    <property type="match status" value="1"/>
</dbReference>
<evidence type="ECO:0000256" key="10">
    <source>
        <dbReference type="RuleBase" id="RU004175"/>
    </source>
</evidence>
<evidence type="ECO:0000256" key="2">
    <source>
        <dbReference type="ARBA" id="ARBA00022723"/>
    </source>
</evidence>
<dbReference type="PANTHER" id="PTHR21256:SF2">
    <property type="entry name" value="HISTIDINE BIOSYNTHESIS TRIFUNCTIONAL PROTEIN"/>
    <property type="match status" value="1"/>
</dbReference>
<dbReference type="GO" id="GO:0051287">
    <property type="term" value="F:NAD binding"/>
    <property type="evidence" value="ECO:0007669"/>
    <property type="project" value="InterPro"/>
</dbReference>
<accession>A0A5B8YEK5</accession>
<evidence type="ECO:0000256" key="8">
    <source>
        <dbReference type="PIRSR" id="PIRSR000099-3"/>
    </source>
</evidence>